<dbReference type="Gene3D" id="1.25.40.10">
    <property type="entry name" value="Tetratricopeptide repeat domain"/>
    <property type="match status" value="1"/>
</dbReference>
<evidence type="ECO:0000256" key="1">
    <source>
        <dbReference type="SAM" id="SignalP"/>
    </source>
</evidence>
<feature type="signal peptide" evidence="1">
    <location>
        <begin position="1"/>
        <end position="26"/>
    </location>
</feature>
<accession>A0A143PL77</accession>
<dbReference type="STRING" id="1855912.LuPra_02178"/>
<feature type="chain" id="PRO_5007511581" evidence="1">
    <location>
        <begin position="27"/>
        <end position="546"/>
    </location>
</feature>
<keyword evidence="3" id="KW-1185">Reference proteome</keyword>
<dbReference type="PANTHER" id="PTHR45588">
    <property type="entry name" value="TPR DOMAIN-CONTAINING PROTEIN"/>
    <property type="match status" value="1"/>
</dbReference>
<dbReference type="PATRIC" id="fig|1813736.3.peg.2285"/>
<sequence precursor="true">MRFRLAFIRTVTCTLLVVAPPGVVTAQPQEAHAHGQPGERLGSVHFPTSCASGVQPELDRGVAQLHSFWFSAAVASFQKVLASDSSCVMAHWGIALSWWGNPFAPSRSAASLEAGRAAAEAGRVSGAGTEREKAWLAAVALLYRDSATVDQRTRTLAYEKAMAAVVQQYPDDVEARIFHALALTQTALPTDKTYANQLQADAILEREFARQPEHPGLAHYIIHSLDVPALAPRALDAARRYAAIAPAAPHALHMPSHTFTRVGSWQESIDTNLASAAAARKDGATAEELHALDYQAYAYLQTAQDAAAGRTVVAIEALVSKISTTGPGNAAPPAAGHYALAAIPARYALEREDWAAAAALVPRETPTQWANAVSHFARALGAARTGNASAARQEIVRLEAIRDAVKASGDAYWSGQVEIQRRGAAAWATLADGKVAEALAEMREVAGLEDATEKAAVTPGPIKPARELLADMLMQVNRQAEALTEYEATLAKEPHRFRATYGAARAAVAAGDAQKAATHYANLVVLAEKADQPLRKEVVEARARAH</sequence>
<dbReference type="KEGG" id="abac:LuPra_02178"/>
<protein>
    <submittedName>
        <fullName evidence="2">Uncharacterized protein</fullName>
    </submittedName>
</protein>
<dbReference type="EMBL" id="CP015136">
    <property type="protein sequence ID" value="AMY08970.1"/>
    <property type="molecule type" value="Genomic_DNA"/>
</dbReference>
<organism evidence="2 3">
    <name type="scientific">Luteitalea pratensis</name>
    <dbReference type="NCBI Taxonomy" id="1855912"/>
    <lineage>
        <taxon>Bacteria</taxon>
        <taxon>Pseudomonadati</taxon>
        <taxon>Acidobacteriota</taxon>
        <taxon>Vicinamibacteria</taxon>
        <taxon>Vicinamibacterales</taxon>
        <taxon>Vicinamibacteraceae</taxon>
        <taxon>Luteitalea</taxon>
    </lineage>
</organism>
<dbReference type="Proteomes" id="UP000076079">
    <property type="component" value="Chromosome"/>
</dbReference>
<evidence type="ECO:0000313" key="2">
    <source>
        <dbReference type="EMBL" id="AMY08970.1"/>
    </source>
</evidence>
<dbReference type="RefSeq" id="WP_110170748.1">
    <property type="nucleotide sequence ID" value="NZ_CP015136.1"/>
</dbReference>
<proteinExistence type="predicted"/>
<dbReference type="OrthoDB" id="9778494at2"/>
<dbReference type="InterPro" id="IPR011990">
    <property type="entry name" value="TPR-like_helical_dom_sf"/>
</dbReference>
<evidence type="ECO:0000313" key="3">
    <source>
        <dbReference type="Proteomes" id="UP000076079"/>
    </source>
</evidence>
<reference evidence="2 3" key="1">
    <citation type="journal article" date="2016" name="Genome Announc.">
        <title>First Complete Genome Sequence of a Subdivision 6 Acidobacterium Strain.</title>
        <authorList>
            <person name="Huang S."/>
            <person name="Vieira S."/>
            <person name="Bunk B."/>
            <person name="Riedel T."/>
            <person name="Sproer C."/>
            <person name="Overmann J."/>
        </authorList>
    </citation>
    <scope>NUCLEOTIDE SEQUENCE [LARGE SCALE GENOMIC DNA]</scope>
    <source>
        <strain evidence="3">DSM 100886 HEG_-6_39</strain>
    </source>
</reference>
<gene>
    <name evidence="2" type="ORF">LuPra_02178</name>
</gene>
<reference evidence="3" key="2">
    <citation type="submission" date="2016-04" db="EMBL/GenBank/DDBJ databases">
        <title>First Complete Genome Sequence of a Subdivision 6 Acidobacterium.</title>
        <authorList>
            <person name="Huang S."/>
            <person name="Vieira S."/>
            <person name="Bunk B."/>
            <person name="Riedel T."/>
            <person name="Sproeer C."/>
            <person name="Overmann J."/>
        </authorList>
    </citation>
    <scope>NUCLEOTIDE SEQUENCE [LARGE SCALE GENOMIC DNA]</scope>
    <source>
        <strain evidence="3">DSM 100886 HEG_-6_39</strain>
    </source>
</reference>
<dbReference type="PANTHER" id="PTHR45588:SF1">
    <property type="entry name" value="WW DOMAIN-CONTAINING PROTEIN"/>
    <property type="match status" value="1"/>
</dbReference>
<dbReference type="AlphaFoldDB" id="A0A143PL77"/>
<dbReference type="SUPFAM" id="SSF48452">
    <property type="entry name" value="TPR-like"/>
    <property type="match status" value="1"/>
</dbReference>
<name>A0A143PL77_LUTPR</name>
<keyword evidence="1" id="KW-0732">Signal</keyword>